<feature type="transmembrane region" description="Helical" evidence="11">
    <location>
        <begin position="1262"/>
        <end position="1280"/>
    </location>
</feature>
<evidence type="ECO:0000256" key="8">
    <source>
        <dbReference type="ARBA" id="ARBA00022989"/>
    </source>
</evidence>
<dbReference type="SUPFAM" id="SSF52540">
    <property type="entry name" value="P-loop containing nucleoside triphosphate hydrolases"/>
    <property type="match status" value="2"/>
</dbReference>
<keyword evidence="5" id="KW-0677">Repeat</keyword>
<organism evidence="13 14">
    <name type="scientific">Riccia sorocarpa</name>
    <dbReference type="NCBI Taxonomy" id="122646"/>
    <lineage>
        <taxon>Eukaryota</taxon>
        <taxon>Viridiplantae</taxon>
        <taxon>Streptophyta</taxon>
        <taxon>Embryophyta</taxon>
        <taxon>Marchantiophyta</taxon>
        <taxon>Marchantiopsida</taxon>
        <taxon>Marchantiidae</taxon>
        <taxon>Marchantiales</taxon>
        <taxon>Ricciaceae</taxon>
        <taxon>Riccia</taxon>
    </lineage>
</organism>
<evidence type="ECO:0000256" key="11">
    <source>
        <dbReference type="SAM" id="Phobius"/>
    </source>
</evidence>
<evidence type="ECO:0000256" key="5">
    <source>
        <dbReference type="ARBA" id="ARBA00022737"/>
    </source>
</evidence>
<dbReference type="FunFam" id="3.40.50.300:FF:000059">
    <property type="entry name" value="ABC transporter G family member 40"/>
    <property type="match status" value="1"/>
</dbReference>
<feature type="transmembrane region" description="Helical" evidence="11">
    <location>
        <begin position="646"/>
        <end position="663"/>
    </location>
</feature>
<evidence type="ECO:0000259" key="12">
    <source>
        <dbReference type="PROSITE" id="PS50893"/>
    </source>
</evidence>
<dbReference type="SMART" id="SM00382">
    <property type="entry name" value="AAA"/>
    <property type="match status" value="2"/>
</dbReference>
<keyword evidence="7" id="KW-0067">ATP-binding</keyword>
<feature type="transmembrane region" description="Helical" evidence="11">
    <location>
        <begin position="1459"/>
        <end position="1484"/>
    </location>
</feature>
<dbReference type="Pfam" id="PF08370">
    <property type="entry name" value="PDR_assoc"/>
    <property type="match status" value="1"/>
</dbReference>
<evidence type="ECO:0000256" key="9">
    <source>
        <dbReference type="ARBA" id="ARBA00023136"/>
    </source>
</evidence>
<comment type="similarity">
    <text evidence="2">Belongs to the ABC transporter superfamily. ABCG family. PDR (TC 3.A.1.205) subfamily.</text>
</comment>
<keyword evidence="4 11" id="KW-0812">Transmembrane</keyword>
<keyword evidence="3" id="KW-0813">Transport</keyword>
<reference evidence="13 14" key="1">
    <citation type="submission" date="2024-09" db="EMBL/GenBank/DDBJ databases">
        <title>Chromosome-scale assembly of Riccia sorocarpa.</title>
        <authorList>
            <person name="Paukszto L."/>
        </authorList>
    </citation>
    <scope>NUCLEOTIDE SEQUENCE [LARGE SCALE GENOMIC DNA]</scope>
    <source>
        <strain evidence="13">LP-2024</strain>
        <tissue evidence="13">Aerial parts of the thallus</tissue>
    </source>
</reference>
<dbReference type="GO" id="GO:0005524">
    <property type="term" value="F:ATP binding"/>
    <property type="evidence" value="ECO:0007669"/>
    <property type="project" value="UniProtKB-KW"/>
</dbReference>
<dbReference type="Gene3D" id="3.40.50.300">
    <property type="entry name" value="P-loop containing nucleotide triphosphate hydrolases"/>
    <property type="match status" value="2"/>
</dbReference>
<dbReference type="InterPro" id="IPR003439">
    <property type="entry name" value="ABC_transporter-like_ATP-bd"/>
</dbReference>
<keyword evidence="14" id="KW-1185">Reference proteome</keyword>
<protein>
    <recommendedName>
        <fullName evidence="12">ABC transporter domain-containing protein</fullName>
    </recommendedName>
</protein>
<keyword evidence="8 11" id="KW-1133">Transmembrane helix</keyword>
<evidence type="ECO:0000256" key="3">
    <source>
        <dbReference type="ARBA" id="ARBA00022448"/>
    </source>
</evidence>
<dbReference type="InterPro" id="IPR013581">
    <property type="entry name" value="PDR_assoc"/>
</dbReference>
<feature type="transmembrane region" description="Helical" evidence="11">
    <location>
        <begin position="587"/>
        <end position="610"/>
    </location>
</feature>
<feature type="transmembrane region" description="Helical" evidence="11">
    <location>
        <begin position="1320"/>
        <end position="1338"/>
    </location>
</feature>
<feature type="region of interest" description="Disordered" evidence="10">
    <location>
        <begin position="1"/>
        <end position="39"/>
    </location>
</feature>
<dbReference type="EMBL" id="JBJQOH010000004">
    <property type="protein sequence ID" value="KAL3690439.1"/>
    <property type="molecule type" value="Genomic_DNA"/>
</dbReference>
<feature type="transmembrane region" description="Helical" evidence="11">
    <location>
        <begin position="1377"/>
        <end position="1396"/>
    </location>
</feature>
<evidence type="ECO:0000256" key="7">
    <source>
        <dbReference type="ARBA" id="ARBA00022840"/>
    </source>
</evidence>
<feature type="transmembrane region" description="Helical" evidence="11">
    <location>
        <begin position="551"/>
        <end position="572"/>
    </location>
</feature>
<dbReference type="InterPro" id="IPR013525">
    <property type="entry name" value="ABC2_TM"/>
</dbReference>
<dbReference type="Proteomes" id="UP001633002">
    <property type="component" value="Unassembled WGS sequence"/>
</dbReference>
<evidence type="ECO:0000256" key="2">
    <source>
        <dbReference type="ARBA" id="ARBA00006012"/>
    </source>
</evidence>
<keyword evidence="9 11" id="KW-0472">Membrane</keyword>
<sequence length="1491" mass="167890">MAAVTPSSTDPSVEAFSTHGIPRRNGSSSEFGSHRSRWESSTLVPDIEFGESSRRNSEIDDEQELKWAALETLPTYDRIRTTILEKVKGSKRYREEVDLRLLSEQDPTTRDFIQKLFAVSSPQDDNGNFLRKLRGSLDRVGLQLPTVEVRYENYSVEAETHIGSRALPSLPNGFINAIESILTWFGIPVAKKTRIPILRDVSGIIKPGRYTLLLGPPASGKSTFLRALSGKLDPSLKVSGKITYNGHNMSEFVPQKTSAYINQQDAHLPEMTVRETLMYSAKSQGLGTRYELLNELLKREEELGIHPDVDVDFYLKATALQHLASIIVTEYTMKILSLEVCSDIKIGNEMIRGISGGQKKRVTTGEMIVGPTRTLFMDEISTGLDSSTTYQIVKCVGDICHSLDTTVVMSLLQPPPETYELFDDIILLVDSRIIYHGDRNNVLRFFEMCGFKCPERKSVADFLQEVTSRNDQEQYWSDKTKPYTFISVDEFAKAFNHHFEDGLRRKEKLQTPYKSKSPKNALATRRYSLSKWQLFKINYDKELLLMKRNRFFYVFRIFQFAVSSVAALSAYFRTEMAKNDLEDGDQYASALILGMIMITFNGFADLAMTAARLPVFYKQRDLLFYPAWAFVLPRVILSIPVSLYEATIWVVLTYYPIGFAPAASRFFRQLLLFFSLHNMASSCLRFIASVARDPAIGNSGGTAVLFLLLIIGGFFLRRPEVNPWWIWGYWISPFSYAENALSIVEFRAPQWDKLITTQSNETLGVAILKRFGFFTGEHWYWIGVGVLLGYSLLFNVLFALALTYLNPLKENRSVRVNEENAEEEAAITRNGSERLSMAQRLSSSGQDENEQGEHSRPSVFPSPRRSVSIAKESVATRGMILPFQPLSISFSNVSYYVDMPPEMKQQGAEGDKLQLLKSISGAFRPGVLSALVGVSGAGKTTLMDVLAGRKTGGYIEGDIRIAGFPKVQETFARISGYVEQNDIHSPLLTVFESLTFSASLRLSQSVDKVTQTKFVHDVMELVELPSLRNALVGLPGVSGLSTEQRKRLTIAVELVANPSIIFMDEPTSGLDARAAAIVMRTVRNTVDTGRTVVCTIHQPSIEIFEAFDELLLLKRGGRTIYAGPLGRHSQKLIEYLEVISGTPKIKEGYNPATWMLEVSSVGVETELGVDFADIYESSTLYQTNKRLVEEMSQPAPNARDLWFPTQYSQPLFSQLLSCLWKQRITYWRNPKYNNMRFLYTLASAVFVGTVFWGVGSKSRTDFHIRSIIGCIYISLIFLGVNNSRQIQPMVATERTVFYRERGAGMYSAIAYGIGQVLVEIPYALVQAVIYGPIVYFMLQLRLDAGKFFLFLYFLYFTVLFFTYYGMVAVGLTPNQQIASIVTTLLYVFLNLFSGFLIPYPRIPVYWKWAYWCTPTAYTLIGSITPQFGDIHEPLQSSGVNVTGVAVDQFVDDSFGFRTIPLPLAAVMIVVFPVLAASVFICAIAKLNFQRR</sequence>
<dbReference type="InterPro" id="IPR003593">
    <property type="entry name" value="AAA+_ATPase"/>
</dbReference>
<evidence type="ECO:0000256" key="1">
    <source>
        <dbReference type="ARBA" id="ARBA00004141"/>
    </source>
</evidence>
<feature type="transmembrane region" description="Helical" evidence="11">
    <location>
        <begin position="1350"/>
        <end position="1371"/>
    </location>
</feature>
<feature type="transmembrane region" description="Helical" evidence="11">
    <location>
        <begin position="696"/>
        <end position="716"/>
    </location>
</feature>
<evidence type="ECO:0000313" key="14">
    <source>
        <dbReference type="Proteomes" id="UP001633002"/>
    </source>
</evidence>
<evidence type="ECO:0000256" key="10">
    <source>
        <dbReference type="SAM" id="MobiDB-lite"/>
    </source>
</evidence>
<feature type="transmembrane region" description="Helical" evidence="11">
    <location>
        <begin position="779"/>
        <end position="805"/>
    </location>
</feature>
<comment type="caution">
    <text evidence="13">The sequence shown here is derived from an EMBL/GenBank/DDBJ whole genome shotgun (WGS) entry which is preliminary data.</text>
</comment>
<feature type="region of interest" description="Disordered" evidence="10">
    <location>
        <begin position="837"/>
        <end position="864"/>
    </location>
</feature>
<name>A0ABD3HM52_9MARC</name>
<feature type="compositionally biased region" description="Polar residues" evidence="10">
    <location>
        <begin position="1"/>
        <end position="11"/>
    </location>
</feature>
<keyword evidence="6" id="KW-0547">Nucleotide-binding</keyword>
<evidence type="ECO:0000313" key="13">
    <source>
        <dbReference type="EMBL" id="KAL3690439.1"/>
    </source>
</evidence>
<evidence type="ECO:0000256" key="4">
    <source>
        <dbReference type="ARBA" id="ARBA00022692"/>
    </source>
</evidence>
<feature type="transmembrane region" description="Helical" evidence="11">
    <location>
        <begin position="1237"/>
        <end position="1255"/>
    </location>
</feature>
<dbReference type="PROSITE" id="PS50893">
    <property type="entry name" value="ABC_TRANSPORTER_2"/>
    <property type="match status" value="2"/>
</dbReference>
<dbReference type="Pfam" id="PF00005">
    <property type="entry name" value="ABC_tran"/>
    <property type="match status" value="2"/>
</dbReference>
<dbReference type="InterPro" id="IPR034003">
    <property type="entry name" value="ABCG_PDR_2"/>
</dbReference>
<dbReference type="InterPro" id="IPR027417">
    <property type="entry name" value="P-loop_NTPase"/>
</dbReference>
<proteinExistence type="inferred from homology"/>
<dbReference type="PANTHER" id="PTHR19241">
    <property type="entry name" value="ATP-BINDING CASSETTE TRANSPORTER"/>
    <property type="match status" value="1"/>
</dbReference>
<feature type="domain" description="ABC transporter" evidence="12">
    <location>
        <begin position="182"/>
        <end position="455"/>
    </location>
</feature>
<dbReference type="Pfam" id="PF01061">
    <property type="entry name" value="ABC2_membrane"/>
    <property type="match status" value="2"/>
</dbReference>
<comment type="subcellular location">
    <subcellularLocation>
        <location evidence="1">Membrane</location>
        <topology evidence="1">Multi-pass membrane protein</topology>
    </subcellularLocation>
</comment>
<dbReference type="FunFam" id="3.40.50.300:FF:000179">
    <property type="entry name" value="ABC transporter G family member 34"/>
    <property type="match status" value="1"/>
</dbReference>
<accession>A0ABD3HM52</accession>
<feature type="domain" description="ABC transporter" evidence="12">
    <location>
        <begin position="888"/>
        <end position="1140"/>
    </location>
</feature>
<evidence type="ECO:0000256" key="6">
    <source>
        <dbReference type="ARBA" id="ARBA00022741"/>
    </source>
</evidence>
<dbReference type="CDD" id="cd03232">
    <property type="entry name" value="ABCG_PDR_domain2"/>
    <property type="match status" value="1"/>
</dbReference>
<dbReference type="GO" id="GO:0005886">
    <property type="term" value="C:plasma membrane"/>
    <property type="evidence" value="ECO:0007669"/>
    <property type="project" value="UniProtKB-ARBA"/>
</dbReference>
<gene>
    <name evidence="13" type="ORF">R1sor_016748</name>
</gene>